<evidence type="ECO:0000256" key="3">
    <source>
        <dbReference type="ARBA" id="ARBA00012756"/>
    </source>
</evidence>
<dbReference type="Proteomes" id="UP000743370">
    <property type="component" value="Unassembled WGS sequence"/>
</dbReference>
<dbReference type="GO" id="GO:0005975">
    <property type="term" value="P:carbohydrate metabolic process"/>
    <property type="evidence" value="ECO:0007669"/>
    <property type="project" value="InterPro"/>
</dbReference>
<dbReference type="SUPFAM" id="SSF51445">
    <property type="entry name" value="(Trans)glycosidases"/>
    <property type="match status" value="1"/>
</dbReference>
<dbReference type="Pfam" id="PF02140">
    <property type="entry name" value="SUEL_Lectin"/>
    <property type="match status" value="1"/>
</dbReference>
<dbReference type="Gene3D" id="2.60.120.740">
    <property type="match status" value="1"/>
</dbReference>
<name>A0A8T0KH45_PHAAN</name>
<dbReference type="InterPro" id="IPR048913">
    <property type="entry name" value="BetaGal_gal-bd"/>
</dbReference>
<evidence type="ECO:0000313" key="10">
    <source>
        <dbReference type="Proteomes" id="UP000743370"/>
    </source>
</evidence>
<dbReference type="InterPro" id="IPR001944">
    <property type="entry name" value="Glycoside_Hdrlase_35"/>
</dbReference>
<comment type="catalytic activity">
    <reaction evidence="1">
        <text>Hydrolysis of terminal non-reducing beta-D-galactose residues in beta-D-galactosides.</text>
        <dbReference type="EC" id="3.2.1.23"/>
    </reaction>
</comment>
<comment type="caution">
    <text evidence="9">The sequence shown here is derived from an EMBL/GenBank/DDBJ whole genome shotgun (WGS) entry which is preliminary data.</text>
</comment>
<evidence type="ECO:0000256" key="1">
    <source>
        <dbReference type="ARBA" id="ARBA00001412"/>
    </source>
</evidence>
<accession>A0A8T0KH45</accession>
<dbReference type="GO" id="GO:0004565">
    <property type="term" value="F:beta-galactosidase activity"/>
    <property type="evidence" value="ECO:0007669"/>
    <property type="project" value="UniProtKB-EC"/>
</dbReference>
<dbReference type="InterPro" id="IPR041392">
    <property type="entry name" value="GHD"/>
</dbReference>
<dbReference type="FunFam" id="2.60.120.740:FF:000007">
    <property type="entry name" value="Beta-galactosidase"/>
    <property type="match status" value="1"/>
</dbReference>
<dbReference type="PRINTS" id="PR00742">
    <property type="entry name" value="GLHYDRLASE35"/>
</dbReference>
<evidence type="ECO:0000313" key="9">
    <source>
        <dbReference type="EMBL" id="KAG2398781.1"/>
    </source>
</evidence>
<dbReference type="Gene3D" id="2.60.120.260">
    <property type="entry name" value="Galactose-binding domain-like"/>
    <property type="match status" value="2"/>
</dbReference>
<dbReference type="Pfam" id="PF21467">
    <property type="entry name" value="BetaGal_gal-bd"/>
    <property type="match status" value="2"/>
</dbReference>
<keyword evidence="4" id="KW-0732">Signal</keyword>
<keyword evidence="6" id="KW-0326">Glycosidase</keyword>
<reference evidence="9 10" key="1">
    <citation type="submission" date="2020-05" db="EMBL/GenBank/DDBJ databases">
        <title>Vigna angularis (adzuki bean) Var. LongXiaoDou No. 4 denovo assembly.</title>
        <authorList>
            <person name="Xiang H."/>
        </authorList>
    </citation>
    <scope>NUCLEOTIDE SEQUENCE [LARGE SCALE GENOMIC DNA]</scope>
    <source>
        <tissue evidence="9">Leaf</tissue>
    </source>
</reference>
<dbReference type="FunFam" id="2.60.120.260:FF:000212">
    <property type="entry name" value="Beta-galactosidase"/>
    <property type="match status" value="1"/>
</dbReference>
<dbReference type="InterPro" id="IPR031330">
    <property type="entry name" value="Gly_Hdrlase_35_cat"/>
</dbReference>
<sequence length="656" mass="73425">MEGPSRLMVNEDCLYQDRSIILEARLKFLKTIQDAGLYAVLRIGPYVCAEWNYGGIPVWVYNLPGVEIRTVNDVFMNEMQNFTTLIVDMVKKERLFASQDGPIILTQIENEYGNVISHYGEAGKAYINWCANMAESLHVGVPWIMCQESDAPQPMVQELGWQRSTQDCRRCNIAQPKWGHLKELHSALKSMEETLTNGKVSEIDFGNSVKATVYATNGSSSCFLSNTNTTTDATLTFRGNKYTIPAWSVSLLPNCQHEEYNTAKVNVQTSLMIKENKQEKESIALKWTWRSENIDNALHAKSNISAHALIDQKLMASDTSDYLWYMTKLHLKHDDPIWSENTTLRINGSGHVIHAFVNGEHIGSHWATYGIHNDKFESKIKFKHGINTISLLSVTVGLQNYGPYFDTWHSGLVGPIELVSVKDDEMITKDLSSHKWLYKVGLNGWNHEFFSEDLSTNWESQQLPTNRMLTWYKTAFEAPMGSDPVVVDLKGMGKGYAWVNGENLGRIWPNYLAEAEGCSDEPCDYRGEYHVPRSFLRDDGENILVLFAEMGGNPSLVNFQTIAVGSACGNAYENKTLELSCQDRSISAIKFASFGDPKGVCGAFTKGSCESKTKALSVLQKECVGEKACSIDVSEKTFGPTTCGSITKRLAVEIVC</sequence>
<gene>
    <name evidence="9" type="ORF">HKW66_Vig0087380</name>
</gene>
<evidence type="ECO:0000256" key="5">
    <source>
        <dbReference type="ARBA" id="ARBA00022801"/>
    </source>
</evidence>
<evidence type="ECO:0000259" key="8">
    <source>
        <dbReference type="PROSITE" id="PS50228"/>
    </source>
</evidence>
<comment type="similarity">
    <text evidence="2 7">Belongs to the glycosyl hydrolase 35 family.</text>
</comment>
<dbReference type="InterPro" id="IPR008979">
    <property type="entry name" value="Galactose-bd-like_sf"/>
</dbReference>
<evidence type="ECO:0000256" key="4">
    <source>
        <dbReference type="ARBA" id="ARBA00022729"/>
    </source>
</evidence>
<dbReference type="InterPro" id="IPR017853">
    <property type="entry name" value="GH"/>
</dbReference>
<dbReference type="Pfam" id="PF01301">
    <property type="entry name" value="Glyco_hydro_35"/>
    <property type="match status" value="1"/>
</dbReference>
<dbReference type="EMBL" id="JABFOF010000004">
    <property type="protein sequence ID" value="KAG2398781.1"/>
    <property type="molecule type" value="Genomic_DNA"/>
</dbReference>
<protein>
    <recommendedName>
        <fullName evidence="3">beta-galactosidase</fullName>
        <ecNumber evidence="3">3.2.1.23</ecNumber>
    </recommendedName>
</protein>
<proteinExistence type="inferred from homology"/>
<dbReference type="InterPro" id="IPR043159">
    <property type="entry name" value="Lectin_gal-bd_sf"/>
</dbReference>
<dbReference type="PANTHER" id="PTHR23421">
    <property type="entry name" value="BETA-GALACTOSIDASE RELATED"/>
    <property type="match status" value="1"/>
</dbReference>
<dbReference type="CDD" id="cd22842">
    <property type="entry name" value="Gal_Rha_Lectin_BGal"/>
    <property type="match status" value="1"/>
</dbReference>
<dbReference type="Gene3D" id="3.20.20.80">
    <property type="entry name" value="Glycosidases"/>
    <property type="match status" value="1"/>
</dbReference>
<evidence type="ECO:0000256" key="2">
    <source>
        <dbReference type="ARBA" id="ARBA00009809"/>
    </source>
</evidence>
<evidence type="ECO:0000256" key="7">
    <source>
        <dbReference type="RuleBase" id="RU003679"/>
    </source>
</evidence>
<dbReference type="SUPFAM" id="SSF49785">
    <property type="entry name" value="Galactose-binding domain-like"/>
    <property type="match status" value="2"/>
</dbReference>
<dbReference type="InterPro" id="IPR000922">
    <property type="entry name" value="Lectin_gal-bd_dom"/>
</dbReference>
<feature type="domain" description="SUEL-type lectin" evidence="8">
    <location>
        <begin position="571"/>
        <end position="656"/>
    </location>
</feature>
<evidence type="ECO:0000256" key="6">
    <source>
        <dbReference type="ARBA" id="ARBA00023295"/>
    </source>
</evidence>
<dbReference type="GO" id="GO:0030246">
    <property type="term" value="F:carbohydrate binding"/>
    <property type="evidence" value="ECO:0007669"/>
    <property type="project" value="InterPro"/>
</dbReference>
<keyword evidence="5" id="KW-0378">Hydrolase</keyword>
<organism evidence="9 10">
    <name type="scientific">Phaseolus angularis</name>
    <name type="common">Azuki bean</name>
    <name type="synonym">Vigna angularis</name>
    <dbReference type="NCBI Taxonomy" id="3914"/>
    <lineage>
        <taxon>Eukaryota</taxon>
        <taxon>Viridiplantae</taxon>
        <taxon>Streptophyta</taxon>
        <taxon>Embryophyta</taxon>
        <taxon>Tracheophyta</taxon>
        <taxon>Spermatophyta</taxon>
        <taxon>Magnoliopsida</taxon>
        <taxon>eudicotyledons</taxon>
        <taxon>Gunneridae</taxon>
        <taxon>Pentapetalae</taxon>
        <taxon>rosids</taxon>
        <taxon>fabids</taxon>
        <taxon>Fabales</taxon>
        <taxon>Fabaceae</taxon>
        <taxon>Papilionoideae</taxon>
        <taxon>50 kb inversion clade</taxon>
        <taxon>NPAAA clade</taxon>
        <taxon>indigoferoid/millettioid clade</taxon>
        <taxon>Phaseoleae</taxon>
        <taxon>Vigna</taxon>
    </lineage>
</organism>
<dbReference type="AlphaFoldDB" id="A0A8T0KH45"/>
<dbReference type="PROSITE" id="PS50228">
    <property type="entry name" value="SUEL_LECTIN"/>
    <property type="match status" value="1"/>
</dbReference>
<dbReference type="EC" id="3.2.1.23" evidence="3"/>
<dbReference type="Pfam" id="PF17834">
    <property type="entry name" value="GHD"/>
    <property type="match status" value="1"/>
</dbReference>